<evidence type="ECO:0000313" key="10">
    <source>
        <dbReference type="EMBL" id="OGC51438.1"/>
    </source>
</evidence>
<evidence type="ECO:0000256" key="1">
    <source>
        <dbReference type="ARBA" id="ARBA00004429"/>
    </source>
</evidence>
<evidence type="ECO:0000259" key="9">
    <source>
        <dbReference type="Pfam" id="PF00482"/>
    </source>
</evidence>
<dbReference type="STRING" id="1802624.A2982_02620"/>
<dbReference type="InterPro" id="IPR018076">
    <property type="entry name" value="T2SS_GspF_dom"/>
</dbReference>
<organism evidence="10 11">
    <name type="scientific">candidate division WWE3 bacterium RIFCSPLOWO2_01_FULL_39_13</name>
    <dbReference type="NCBI Taxonomy" id="1802624"/>
    <lineage>
        <taxon>Bacteria</taxon>
        <taxon>Katanobacteria</taxon>
    </lineage>
</organism>
<evidence type="ECO:0000256" key="4">
    <source>
        <dbReference type="ARBA" id="ARBA00022519"/>
    </source>
</evidence>
<evidence type="ECO:0000256" key="2">
    <source>
        <dbReference type="ARBA" id="ARBA00005745"/>
    </source>
</evidence>
<feature type="transmembrane region" description="Helical" evidence="8">
    <location>
        <begin position="375"/>
        <end position="396"/>
    </location>
</feature>
<dbReference type="GO" id="GO:0005886">
    <property type="term" value="C:plasma membrane"/>
    <property type="evidence" value="ECO:0007669"/>
    <property type="project" value="UniProtKB-SubCell"/>
</dbReference>
<dbReference type="InterPro" id="IPR042094">
    <property type="entry name" value="T2SS_GspF_sf"/>
</dbReference>
<dbReference type="PANTHER" id="PTHR30012:SF7">
    <property type="entry name" value="PROTEIN TRANSPORT PROTEIN HOFC HOMOLOG"/>
    <property type="match status" value="1"/>
</dbReference>
<gene>
    <name evidence="10" type="ORF">A2982_02620</name>
</gene>
<keyword evidence="5 8" id="KW-0812">Transmembrane</keyword>
<evidence type="ECO:0000256" key="7">
    <source>
        <dbReference type="ARBA" id="ARBA00023136"/>
    </source>
</evidence>
<keyword evidence="3" id="KW-1003">Cell membrane</keyword>
<dbReference type="FunFam" id="1.20.81.30:FF:000001">
    <property type="entry name" value="Type II secretion system protein F"/>
    <property type="match status" value="2"/>
</dbReference>
<dbReference type="GO" id="GO:0015628">
    <property type="term" value="P:protein secretion by the type II secretion system"/>
    <property type="evidence" value="ECO:0007669"/>
    <property type="project" value="TreeGrafter"/>
</dbReference>
<keyword evidence="4" id="KW-0997">Cell inner membrane</keyword>
<dbReference type="PRINTS" id="PR00812">
    <property type="entry name" value="BCTERIALGSPF"/>
</dbReference>
<reference evidence="10 11" key="1">
    <citation type="journal article" date="2016" name="Nat. Commun.">
        <title>Thousands of microbial genomes shed light on interconnected biogeochemical processes in an aquifer system.</title>
        <authorList>
            <person name="Anantharaman K."/>
            <person name="Brown C.T."/>
            <person name="Hug L.A."/>
            <person name="Sharon I."/>
            <person name="Castelle C.J."/>
            <person name="Probst A.J."/>
            <person name="Thomas B.C."/>
            <person name="Singh A."/>
            <person name="Wilkins M.J."/>
            <person name="Karaoz U."/>
            <person name="Brodie E.L."/>
            <person name="Williams K.H."/>
            <person name="Hubbard S.S."/>
            <person name="Banfield J.F."/>
        </authorList>
    </citation>
    <scope>NUCLEOTIDE SEQUENCE [LARGE SCALE GENOMIC DNA]</scope>
</reference>
<comment type="similarity">
    <text evidence="2">Belongs to the GSP F family.</text>
</comment>
<dbReference type="Gene3D" id="1.20.81.30">
    <property type="entry name" value="Type II secretion system (T2SS), domain F"/>
    <property type="match status" value="2"/>
</dbReference>
<evidence type="ECO:0000256" key="8">
    <source>
        <dbReference type="SAM" id="Phobius"/>
    </source>
</evidence>
<evidence type="ECO:0000313" key="11">
    <source>
        <dbReference type="Proteomes" id="UP000178771"/>
    </source>
</evidence>
<comment type="subcellular location">
    <subcellularLocation>
        <location evidence="1">Cell inner membrane</location>
        <topology evidence="1">Multi-pass membrane protein</topology>
    </subcellularLocation>
</comment>
<name>A0A1F4V2N1_UNCKA</name>
<dbReference type="Pfam" id="PF00482">
    <property type="entry name" value="T2SSF"/>
    <property type="match status" value="2"/>
</dbReference>
<dbReference type="EMBL" id="MEVH01000022">
    <property type="protein sequence ID" value="OGC51438.1"/>
    <property type="molecule type" value="Genomic_DNA"/>
</dbReference>
<keyword evidence="7 8" id="KW-0472">Membrane</keyword>
<feature type="domain" description="Type II secretion system protein GspF" evidence="9">
    <location>
        <begin position="69"/>
        <end position="192"/>
    </location>
</feature>
<dbReference type="AlphaFoldDB" id="A0A1F4V2N1"/>
<keyword evidence="6 8" id="KW-1133">Transmembrane helix</keyword>
<accession>A0A1F4V2N1</accession>
<feature type="transmembrane region" description="Helical" evidence="8">
    <location>
        <begin position="168"/>
        <end position="191"/>
    </location>
</feature>
<evidence type="ECO:0000256" key="6">
    <source>
        <dbReference type="ARBA" id="ARBA00022989"/>
    </source>
</evidence>
<proteinExistence type="inferred from homology"/>
<dbReference type="PANTHER" id="PTHR30012">
    <property type="entry name" value="GENERAL SECRETION PATHWAY PROTEIN"/>
    <property type="match status" value="1"/>
</dbReference>
<evidence type="ECO:0000256" key="5">
    <source>
        <dbReference type="ARBA" id="ARBA00022692"/>
    </source>
</evidence>
<feature type="transmembrane region" description="Helical" evidence="8">
    <location>
        <begin position="221"/>
        <end position="240"/>
    </location>
</feature>
<dbReference type="InterPro" id="IPR003004">
    <property type="entry name" value="GspF/PilC"/>
</dbReference>
<protein>
    <recommendedName>
        <fullName evidence="9">Type II secretion system protein GspF domain-containing protein</fullName>
    </recommendedName>
</protein>
<sequence length="402" mass="44200">MRYKYSAKTRDGLQNKTGEIEATNQRVAITMLRESGLVIYSLVPMADNSGIIGFLNSIRGISLNDKVEFTQQIASMISAGLPLPKALGILTQQSGNPQMGKIVQNILSDIEGGNTLSASLERQGEAFSRSYISLIKAGEASGKLDDVMKRLAHTLEKQRQFRGKVQGALIYPAIITTAMILVFTLIVLYVVPKMTAVYESFDIDLPASTVFMINLSKFLGTYWWAVLGGTVAFVIGFKFFSRTEFGSYLVNRVTFKLPIFGALVKNSDIVEFTRTLGLLTNAGVPIIEALEIVHNSVSSIIFKDSIDRFVDDVRHGYPLSQTVAKEVEFPMLVSQMLSVGEETGTVGERLNSLSAYYEEEVDKVVKNLSTAIEPVIMVLLGGMVLMLIMAVILPIYQITSSF</sequence>
<dbReference type="Proteomes" id="UP000178771">
    <property type="component" value="Unassembled WGS sequence"/>
</dbReference>
<feature type="domain" description="Type II secretion system protein GspF" evidence="9">
    <location>
        <begin position="272"/>
        <end position="394"/>
    </location>
</feature>
<evidence type="ECO:0000256" key="3">
    <source>
        <dbReference type="ARBA" id="ARBA00022475"/>
    </source>
</evidence>
<comment type="caution">
    <text evidence="10">The sequence shown here is derived from an EMBL/GenBank/DDBJ whole genome shotgun (WGS) entry which is preliminary data.</text>
</comment>